<evidence type="ECO:0000313" key="2">
    <source>
        <dbReference type="EMBL" id="CAK0860287.1"/>
    </source>
</evidence>
<dbReference type="EMBL" id="CAUYUJ010015962">
    <property type="protein sequence ID" value="CAK0860287.1"/>
    <property type="molecule type" value="Genomic_DNA"/>
</dbReference>
<sequence>ERGWARSQHLVHREMLRPRSAGGHLRLPERGGARGAAASAARRACRCGGRAASDRPPGGPGRGAVGQCRVDRRKGGFARRARLRGDSRDLFGYAQEGRCQDHGPRALLSGARVAVGGPAARVACRWPGLPPRE</sequence>
<dbReference type="Proteomes" id="UP001189429">
    <property type="component" value="Unassembled WGS sequence"/>
</dbReference>
<accession>A0ABN9UKD4</accession>
<feature type="non-terminal residue" evidence="2">
    <location>
        <position position="133"/>
    </location>
</feature>
<proteinExistence type="predicted"/>
<comment type="caution">
    <text evidence="2">The sequence shown here is derived from an EMBL/GenBank/DDBJ whole genome shotgun (WGS) entry which is preliminary data.</text>
</comment>
<evidence type="ECO:0000313" key="3">
    <source>
        <dbReference type="Proteomes" id="UP001189429"/>
    </source>
</evidence>
<organism evidence="2 3">
    <name type="scientific">Prorocentrum cordatum</name>
    <dbReference type="NCBI Taxonomy" id="2364126"/>
    <lineage>
        <taxon>Eukaryota</taxon>
        <taxon>Sar</taxon>
        <taxon>Alveolata</taxon>
        <taxon>Dinophyceae</taxon>
        <taxon>Prorocentrales</taxon>
        <taxon>Prorocentraceae</taxon>
        <taxon>Prorocentrum</taxon>
    </lineage>
</organism>
<evidence type="ECO:0000256" key="1">
    <source>
        <dbReference type="SAM" id="MobiDB-lite"/>
    </source>
</evidence>
<feature type="region of interest" description="Disordered" evidence="1">
    <location>
        <begin position="15"/>
        <end position="35"/>
    </location>
</feature>
<reference evidence="2" key="1">
    <citation type="submission" date="2023-10" db="EMBL/GenBank/DDBJ databases">
        <authorList>
            <person name="Chen Y."/>
            <person name="Shah S."/>
            <person name="Dougan E. K."/>
            <person name="Thang M."/>
            <person name="Chan C."/>
        </authorList>
    </citation>
    <scope>NUCLEOTIDE SEQUENCE [LARGE SCALE GENOMIC DNA]</scope>
</reference>
<keyword evidence="3" id="KW-1185">Reference proteome</keyword>
<name>A0ABN9UKD4_9DINO</name>
<feature type="non-terminal residue" evidence="2">
    <location>
        <position position="1"/>
    </location>
</feature>
<protein>
    <submittedName>
        <fullName evidence="2">Uncharacterized protein</fullName>
    </submittedName>
</protein>
<gene>
    <name evidence="2" type="ORF">PCOR1329_LOCUS49293</name>
</gene>
<feature type="region of interest" description="Disordered" evidence="1">
    <location>
        <begin position="48"/>
        <end position="67"/>
    </location>
</feature>